<evidence type="ECO:0000313" key="10">
    <source>
        <dbReference type="Proteomes" id="UP001519654"/>
    </source>
</evidence>
<evidence type="ECO:0000256" key="6">
    <source>
        <dbReference type="ARBA" id="ARBA00023163"/>
    </source>
</evidence>
<evidence type="ECO:0000313" key="9">
    <source>
        <dbReference type="EMBL" id="MBU2668035.1"/>
    </source>
</evidence>
<dbReference type="RefSeq" id="WP_215792285.1">
    <property type="nucleotide sequence ID" value="NZ_JAHKKG010000010.1"/>
</dbReference>
<keyword evidence="5" id="KW-0472">Membrane</keyword>
<reference evidence="9 10" key="1">
    <citation type="submission" date="2021-06" db="EMBL/GenBank/DDBJ databases">
        <title>Actinoplanes lichenicola sp. nov., and Actinoplanes ovalisporus sp. nov., isolated from lichen in Thailand.</title>
        <authorList>
            <person name="Saeng-In P."/>
            <person name="Kanchanasin P."/>
            <person name="Yuki M."/>
            <person name="Kudo T."/>
            <person name="Ohkuma M."/>
            <person name="Phongsopitanun W."/>
            <person name="Tanasupawat S."/>
        </authorList>
    </citation>
    <scope>NUCLEOTIDE SEQUENCE [LARGE SCALE GENOMIC DNA]</scope>
    <source>
        <strain evidence="9 10">NBRC 110975</strain>
    </source>
</reference>
<keyword evidence="4" id="KW-0805">Transcription regulation</keyword>
<feature type="domain" description="Anti-sigma-K factor RskA N-terminal" evidence="8">
    <location>
        <begin position="10"/>
        <end position="47"/>
    </location>
</feature>
<sequence>MGRNGRTHALVGAYALDAVDDLERAAFERHMRDCDGCRAECAELREAAARLADDAWSPPPGRLRHTVLTAATNTRQNRPPRRPGPAVVMIAVLVTAIGTVPQREPAPRSTQLGTSGPGRERA</sequence>
<evidence type="ECO:0000256" key="4">
    <source>
        <dbReference type="ARBA" id="ARBA00023015"/>
    </source>
</evidence>
<evidence type="ECO:0000256" key="7">
    <source>
        <dbReference type="SAM" id="MobiDB-lite"/>
    </source>
</evidence>
<dbReference type="Pfam" id="PF22618">
    <property type="entry name" value="RskA_N"/>
    <property type="match status" value="1"/>
</dbReference>
<feature type="region of interest" description="Disordered" evidence="7">
    <location>
        <begin position="98"/>
        <end position="122"/>
    </location>
</feature>
<dbReference type="InterPro" id="IPR053877">
    <property type="entry name" value="RskA_N"/>
</dbReference>
<name>A0ABS5YX75_9ACTN</name>
<dbReference type="Gene3D" id="1.10.10.1320">
    <property type="entry name" value="Anti-sigma factor, zinc-finger domain"/>
    <property type="match status" value="1"/>
</dbReference>
<comment type="caution">
    <text evidence="9">The sequence shown here is derived from an EMBL/GenBank/DDBJ whole genome shotgun (WGS) entry which is preliminary data.</text>
</comment>
<protein>
    <submittedName>
        <fullName evidence="9">Zf-HC2 domain-containing protein</fullName>
    </submittedName>
</protein>
<keyword evidence="2" id="KW-0812">Transmembrane</keyword>
<keyword evidence="3" id="KW-1133">Transmembrane helix</keyword>
<evidence type="ECO:0000256" key="5">
    <source>
        <dbReference type="ARBA" id="ARBA00023136"/>
    </source>
</evidence>
<keyword evidence="10" id="KW-1185">Reference proteome</keyword>
<dbReference type="EMBL" id="JAHKKG010000010">
    <property type="protein sequence ID" value="MBU2668035.1"/>
    <property type="molecule type" value="Genomic_DNA"/>
</dbReference>
<evidence type="ECO:0000256" key="2">
    <source>
        <dbReference type="ARBA" id="ARBA00022692"/>
    </source>
</evidence>
<evidence type="ECO:0000256" key="3">
    <source>
        <dbReference type="ARBA" id="ARBA00022989"/>
    </source>
</evidence>
<dbReference type="InterPro" id="IPR051474">
    <property type="entry name" value="Anti-sigma-K/W_factor"/>
</dbReference>
<dbReference type="PANTHER" id="PTHR37461">
    <property type="entry name" value="ANTI-SIGMA-K FACTOR RSKA"/>
    <property type="match status" value="1"/>
</dbReference>
<dbReference type="PANTHER" id="PTHR37461:SF1">
    <property type="entry name" value="ANTI-SIGMA-K FACTOR RSKA"/>
    <property type="match status" value="1"/>
</dbReference>
<gene>
    <name evidence="9" type="ORF">KOI35_31445</name>
</gene>
<keyword evidence="6" id="KW-0804">Transcription</keyword>
<proteinExistence type="predicted"/>
<evidence type="ECO:0000256" key="1">
    <source>
        <dbReference type="ARBA" id="ARBA00004167"/>
    </source>
</evidence>
<dbReference type="Proteomes" id="UP001519654">
    <property type="component" value="Unassembled WGS sequence"/>
</dbReference>
<accession>A0ABS5YX75</accession>
<comment type="subcellular location">
    <subcellularLocation>
        <location evidence="1">Membrane</location>
        <topology evidence="1">Single-pass membrane protein</topology>
    </subcellularLocation>
</comment>
<evidence type="ECO:0000259" key="8">
    <source>
        <dbReference type="Pfam" id="PF22618"/>
    </source>
</evidence>
<dbReference type="InterPro" id="IPR041916">
    <property type="entry name" value="Anti_sigma_zinc_sf"/>
</dbReference>
<organism evidence="9 10">
    <name type="scientific">Paractinoplanes bogorensis</name>
    <dbReference type="NCBI Taxonomy" id="1610840"/>
    <lineage>
        <taxon>Bacteria</taxon>
        <taxon>Bacillati</taxon>
        <taxon>Actinomycetota</taxon>
        <taxon>Actinomycetes</taxon>
        <taxon>Micromonosporales</taxon>
        <taxon>Micromonosporaceae</taxon>
        <taxon>Paractinoplanes</taxon>
    </lineage>
</organism>